<organism evidence="1 2">
    <name type="scientific">Pseudomonas oryzihabitans</name>
    <dbReference type="NCBI Taxonomy" id="47885"/>
    <lineage>
        <taxon>Bacteria</taxon>
        <taxon>Pseudomonadati</taxon>
        <taxon>Pseudomonadota</taxon>
        <taxon>Gammaproteobacteria</taxon>
        <taxon>Pseudomonadales</taxon>
        <taxon>Pseudomonadaceae</taxon>
        <taxon>Pseudomonas</taxon>
    </lineage>
</organism>
<keyword evidence="2" id="KW-1185">Reference proteome</keyword>
<sequence length="62" mass="7071">MYADPKHIRDHITKVRLAEDSDDLLTCLARFHRTQKAVLARDLLEKALAELMNEHNGDSNVA</sequence>
<dbReference type="EMBL" id="MTLN01000004">
    <property type="protein sequence ID" value="ONN71703.1"/>
    <property type="molecule type" value="Genomic_DNA"/>
</dbReference>
<dbReference type="Proteomes" id="UP000189310">
    <property type="component" value="Unassembled WGS sequence"/>
</dbReference>
<proteinExistence type="predicted"/>
<name>A0ABX3IXI1_9PSED</name>
<comment type="caution">
    <text evidence="1">The sequence shown here is derived from an EMBL/GenBank/DDBJ whole genome shotgun (WGS) entry which is preliminary data.</text>
</comment>
<dbReference type="RefSeq" id="WP_077171685.1">
    <property type="nucleotide sequence ID" value="NZ_MTLN01000004.1"/>
</dbReference>
<protein>
    <submittedName>
        <fullName evidence="1">Uncharacterized protein</fullName>
    </submittedName>
</protein>
<reference evidence="1 2" key="1">
    <citation type="submission" date="2017-01" db="EMBL/GenBank/DDBJ databases">
        <title>Pseudomonas psychrotolerans genome sequencing and assembly.</title>
        <authorList>
            <person name="Vyas B."/>
            <person name="Mayilraj S."/>
        </authorList>
    </citation>
    <scope>NUCLEOTIDE SEQUENCE [LARGE SCALE GENOMIC DNA]</scope>
    <source>
        <strain evidence="1 2">SDS18</strain>
    </source>
</reference>
<gene>
    <name evidence="1" type="ORF">BVL52_08655</name>
</gene>
<evidence type="ECO:0000313" key="1">
    <source>
        <dbReference type="EMBL" id="ONN71703.1"/>
    </source>
</evidence>
<evidence type="ECO:0000313" key="2">
    <source>
        <dbReference type="Proteomes" id="UP000189310"/>
    </source>
</evidence>
<accession>A0ABX3IXI1</accession>